<keyword evidence="1" id="KW-1133">Transmembrane helix</keyword>
<reference evidence="2 3" key="1">
    <citation type="submission" date="2017-06" db="EMBL/GenBank/DDBJ databases">
        <title>Investigating the central metabolism of Clostridium thermosuccinogenes.</title>
        <authorList>
            <person name="Koendjbiharie J.G."/>
            <person name="van Kranenburg R."/>
        </authorList>
    </citation>
    <scope>NUCLEOTIDE SEQUENCE [LARGE SCALE GENOMIC DNA]</scope>
    <source>
        <strain evidence="2 3">DSM 5806</strain>
    </source>
</reference>
<feature type="transmembrane region" description="Helical" evidence="1">
    <location>
        <begin position="68"/>
        <end position="90"/>
    </location>
</feature>
<comment type="caution">
    <text evidence="2">The sequence shown here is derived from an EMBL/GenBank/DDBJ whole genome shotgun (WGS) entry which is preliminary data.</text>
</comment>
<feature type="transmembrane region" description="Helical" evidence="1">
    <location>
        <begin position="35"/>
        <end position="56"/>
    </location>
</feature>
<name>A0A2K2EYZ7_9CLOT</name>
<sequence length="122" mass="13396">MSSIKKAMMGNFTAGIVIIAVELLSSFFNMNANDFLAVLTGIIILIVFFISLRLVIQNSKLHNEYTNGWICSALRLIRMVGVVIYLFGFVSKSDIIKNIVFTIIGFTFVSAPDKCPGVAQVA</sequence>
<evidence type="ECO:0000313" key="3">
    <source>
        <dbReference type="Proteomes" id="UP000236151"/>
    </source>
</evidence>
<gene>
    <name evidence="2" type="ORF">CDQ84_18930</name>
</gene>
<keyword evidence="1" id="KW-0812">Transmembrane</keyword>
<organism evidence="2 3">
    <name type="scientific">Clostridium thermosuccinogenes</name>
    <dbReference type="NCBI Taxonomy" id="84032"/>
    <lineage>
        <taxon>Bacteria</taxon>
        <taxon>Bacillati</taxon>
        <taxon>Bacillota</taxon>
        <taxon>Clostridia</taxon>
        <taxon>Eubacteriales</taxon>
        <taxon>Clostridiaceae</taxon>
        <taxon>Clostridium</taxon>
    </lineage>
</organism>
<dbReference type="RefSeq" id="WP_103083282.1">
    <property type="nucleotide sequence ID" value="NZ_CP021850.1"/>
</dbReference>
<protein>
    <submittedName>
        <fullName evidence="2">Uncharacterized protein</fullName>
    </submittedName>
</protein>
<feature type="transmembrane region" description="Helical" evidence="1">
    <location>
        <begin position="12"/>
        <end position="29"/>
    </location>
</feature>
<proteinExistence type="predicted"/>
<dbReference type="EMBL" id="NIOJ01000114">
    <property type="protein sequence ID" value="PNT91967.1"/>
    <property type="molecule type" value="Genomic_DNA"/>
</dbReference>
<keyword evidence="3" id="KW-1185">Reference proteome</keyword>
<dbReference type="KEGG" id="cthd:CDO33_08725"/>
<keyword evidence="1" id="KW-0472">Membrane</keyword>
<evidence type="ECO:0000313" key="2">
    <source>
        <dbReference type="EMBL" id="PNT91967.1"/>
    </source>
</evidence>
<dbReference type="AlphaFoldDB" id="A0A2K2EYZ7"/>
<evidence type="ECO:0000256" key="1">
    <source>
        <dbReference type="SAM" id="Phobius"/>
    </source>
</evidence>
<dbReference type="Proteomes" id="UP000236151">
    <property type="component" value="Unassembled WGS sequence"/>
</dbReference>
<accession>A0A2K2EYZ7</accession>